<keyword evidence="10 14" id="KW-0067">ATP-binding</keyword>
<dbReference type="Gene3D" id="2.40.30.30">
    <property type="entry name" value="Riboflavin kinase-like"/>
    <property type="match status" value="1"/>
</dbReference>
<dbReference type="PANTHER" id="PTHR22749:SF6">
    <property type="entry name" value="RIBOFLAVIN KINASE"/>
    <property type="match status" value="1"/>
</dbReference>
<dbReference type="EC" id="2.7.7.2" evidence="14"/>
<reference evidence="16 17" key="1">
    <citation type="submission" date="2016-09" db="EMBL/GenBank/DDBJ databases">
        <title>Desulfuribacillus arsenicus sp. nov., an obligately anaerobic, dissimilatory arsenic- and antimonate-reducing bacterium isolated from anoxic sediments.</title>
        <authorList>
            <person name="Abin C.A."/>
            <person name="Hollibaugh J.T."/>
        </authorList>
    </citation>
    <scope>NUCLEOTIDE SEQUENCE [LARGE SCALE GENOMIC DNA]</scope>
    <source>
        <strain evidence="16 17">MLFW-2</strain>
    </source>
</reference>
<dbReference type="Proteomes" id="UP000095255">
    <property type="component" value="Unassembled WGS sequence"/>
</dbReference>
<name>A0A1E5L7M5_9FIRM</name>
<keyword evidence="11" id="KW-0511">Multifunctional enzyme</keyword>
<keyword evidence="3 14" id="KW-0285">Flavoprotein</keyword>
<dbReference type="EMBL" id="MJAT01000012">
    <property type="protein sequence ID" value="OEH85963.1"/>
    <property type="molecule type" value="Genomic_DNA"/>
</dbReference>
<dbReference type="SMART" id="SM00904">
    <property type="entry name" value="Flavokinase"/>
    <property type="match status" value="1"/>
</dbReference>
<dbReference type="Gene3D" id="3.40.50.620">
    <property type="entry name" value="HUPs"/>
    <property type="match status" value="1"/>
</dbReference>
<dbReference type="EC" id="2.7.1.26" evidence="14"/>
<keyword evidence="7 14" id="KW-0547">Nucleotide-binding</keyword>
<dbReference type="InterPro" id="IPR015864">
    <property type="entry name" value="FAD_synthase"/>
</dbReference>
<keyword evidence="5 14" id="KW-0808">Transferase</keyword>
<dbReference type="SUPFAM" id="SSF82114">
    <property type="entry name" value="Riboflavin kinase-like"/>
    <property type="match status" value="1"/>
</dbReference>
<sequence length="316" mass="35544">MHLKLGEIPAKAEHSTCLALGNFDGVHIGHQKLIQTARNIANQHSSSCSLMTFLPHPRKVVNGNDDYDTYITPWELKCKLLYELGVDLIYLVDFNEGFAQLSSDEFESMYLHEIQPRVIVVGDDFRYGRYGFGNSSTLLTNGLANNIGVEVVSSVLHNGVKVSSSFIRDALSSGHITTVTTLLNRPYQLKGKVVHGSKLGRTIGFPTANINLTGNFVLPKFGVYLVQVTLSNHTIVNGIMNIGVKPTVQQDNPHPIIEIHLLDFNQDIYDSMIEVDLIHYIREEMKFNHLQELSSQIRKDLFYATEYLAKHVYLNQ</sequence>
<comment type="caution">
    <text evidence="16">The sequence shown here is derived from an EMBL/GenBank/DDBJ whole genome shotgun (WGS) entry which is preliminary data.</text>
</comment>
<dbReference type="GO" id="GO:0008531">
    <property type="term" value="F:riboflavin kinase activity"/>
    <property type="evidence" value="ECO:0007669"/>
    <property type="project" value="UniProtKB-UniRule"/>
</dbReference>
<comment type="catalytic activity">
    <reaction evidence="13 14">
        <text>FMN + ATP + H(+) = FAD + diphosphate</text>
        <dbReference type="Rhea" id="RHEA:17237"/>
        <dbReference type="ChEBI" id="CHEBI:15378"/>
        <dbReference type="ChEBI" id="CHEBI:30616"/>
        <dbReference type="ChEBI" id="CHEBI:33019"/>
        <dbReference type="ChEBI" id="CHEBI:57692"/>
        <dbReference type="ChEBI" id="CHEBI:58210"/>
        <dbReference type="EC" id="2.7.7.2"/>
    </reaction>
</comment>
<evidence type="ECO:0000256" key="7">
    <source>
        <dbReference type="ARBA" id="ARBA00022741"/>
    </source>
</evidence>
<keyword evidence="9 14" id="KW-0274">FAD</keyword>
<dbReference type="PANTHER" id="PTHR22749">
    <property type="entry name" value="RIBOFLAVIN KINASE/FMN ADENYLYLTRANSFERASE"/>
    <property type="match status" value="1"/>
</dbReference>
<evidence type="ECO:0000256" key="3">
    <source>
        <dbReference type="ARBA" id="ARBA00022630"/>
    </source>
</evidence>
<evidence type="ECO:0000256" key="10">
    <source>
        <dbReference type="ARBA" id="ARBA00022840"/>
    </source>
</evidence>
<comment type="pathway">
    <text evidence="2 14">Cofactor biosynthesis; FMN biosynthesis; FMN from riboflavin (ATP route): step 1/1.</text>
</comment>
<comment type="catalytic activity">
    <reaction evidence="12 14">
        <text>riboflavin + ATP = FMN + ADP + H(+)</text>
        <dbReference type="Rhea" id="RHEA:14357"/>
        <dbReference type="ChEBI" id="CHEBI:15378"/>
        <dbReference type="ChEBI" id="CHEBI:30616"/>
        <dbReference type="ChEBI" id="CHEBI:57986"/>
        <dbReference type="ChEBI" id="CHEBI:58210"/>
        <dbReference type="ChEBI" id="CHEBI:456216"/>
        <dbReference type="EC" id="2.7.1.26"/>
    </reaction>
</comment>
<dbReference type="STRING" id="1390249.BHU72_03535"/>
<keyword evidence="4 14" id="KW-0288">FMN</keyword>
<keyword evidence="8 14" id="KW-0418">Kinase</keyword>
<evidence type="ECO:0000256" key="8">
    <source>
        <dbReference type="ARBA" id="ARBA00022777"/>
    </source>
</evidence>
<comment type="similarity">
    <text evidence="14">Belongs to the ribF family.</text>
</comment>
<dbReference type="UniPathway" id="UPA00276">
    <property type="reaction ID" value="UER00406"/>
</dbReference>
<dbReference type="InterPro" id="IPR023465">
    <property type="entry name" value="Riboflavin_kinase_dom_sf"/>
</dbReference>
<evidence type="ECO:0000256" key="12">
    <source>
        <dbReference type="ARBA" id="ARBA00047880"/>
    </source>
</evidence>
<dbReference type="GO" id="GO:0006747">
    <property type="term" value="P:FAD biosynthetic process"/>
    <property type="evidence" value="ECO:0007669"/>
    <property type="project" value="UniProtKB-UniRule"/>
</dbReference>
<dbReference type="NCBIfam" id="NF004162">
    <property type="entry name" value="PRK05627.1-5"/>
    <property type="match status" value="1"/>
</dbReference>
<dbReference type="InterPro" id="IPR014729">
    <property type="entry name" value="Rossmann-like_a/b/a_fold"/>
</dbReference>
<dbReference type="Pfam" id="PF01687">
    <property type="entry name" value="Flavokinase"/>
    <property type="match status" value="1"/>
</dbReference>
<evidence type="ECO:0000256" key="11">
    <source>
        <dbReference type="ARBA" id="ARBA00023268"/>
    </source>
</evidence>
<dbReference type="GO" id="GO:0009231">
    <property type="term" value="P:riboflavin biosynthetic process"/>
    <property type="evidence" value="ECO:0007669"/>
    <property type="project" value="InterPro"/>
</dbReference>
<dbReference type="InterPro" id="IPR002606">
    <property type="entry name" value="Riboflavin_kinase_bac"/>
</dbReference>
<evidence type="ECO:0000313" key="17">
    <source>
        <dbReference type="Proteomes" id="UP000095255"/>
    </source>
</evidence>
<dbReference type="UniPathway" id="UPA00277">
    <property type="reaction ID" value="UER00407"/>
</dbReference>
<dbReference type="GO" id="GO:0005524">
    <property type="term" value="F:ATP binding"/>
    <property type="evidence" value="ECO:0007669"/>
    <property type="project" value="UniProtKB-UniRule"/>
</dbReference>
<protein>
    <recommendedName>
        <fullName evidence="14">Riboflavin biosynthesis protein</fullName>
    </recommendedName>
    <domain>
        <recommendedName>
            <fullName evidence="14">Riboflavin kinase</fullName>
            <ecNumber evidence="14">2.7.1.26</ecNumber>
        </recommendedName>
        <alternativeName>
            <fullName evidence="14">Flavokinase</fullName>
        </alternativeName>
    </domain>
    <domain>
        <recommendedName>
            <fullName evidence="14">FMN adenylyltransferase</fullName>
            <ecNumber evidence="14">2.7.7.2</ecNumber>
        </recommendedName>
        <alternativeName>
            <fullName evidence="14">FAD pyrophosphorylase</fullName>
        </alternativeName>
        <alternativeName>
            <fullName evidence="14">FAD synthase</fullName>
        </alternativeName>
    </domain>
</protein>
<dbReference type="InterPro" id="IPR023468">
    <property type="entry name" value="Riboflavin_kinase"/>
</dbReference>
<evidence type="ECO:0000256" key="5">
    <source>
        <dbReference type="ARBA" id="ARBA00022679"/>
    </source>
</evidence>
<evidence type="ECO:0000256" key="14">
    <source>
        <dbReference type="PIRNR" id="PIRNR004491"/>
    </source>
</evidence>
<dbReference type="GO" id="GO:0009398">
    <property type="term" value="P:FMN biosynthetic process"/>
    <property type="evidence" value="ECO:0007669"/>
    <property type="project" value="UniProtKB-UniRule"/>
</dbReference>
<dbReference type="NCBIfam" id="TIGR00083">
    <property type="entry name" value="ribF"/>
    <property type="match status" value="1"/>
</dbReference>
<evidence type="ECO:0000313" key="16">
    <source>
        <dbReference type="EMBL" id="OEH85963.1"/>
    </source>
</evidence>
<organism evidence="16 17">
    <name type="scientific">Desulfuribacillus stibiiarsenatis</name>
    <dbReference type="NCBI Taxonomy" id="1390249"/>
    <lineage>
        <taxon>Bacteria</taxon>
        <taxon>Bacillati</taxon>
        <taxon>Bacillota</taxon>
        <taxon>Desulfuribacillia</taxon>
        <taxon>Desulfuribacillales</taxon>
        <taxon>Desulfuribacillaceae</taxon>
        <taxon>Desulfuribacillus</taxon>
    </lineage>
</organism>
<gene>
    <name evidence="16" type="ORF">BHU72_03535</name>
</gene>
<accession>A0A1E5L7M5</accession>
<dbReference type="AlphaFoldDB" id="A0A1E5L7M5"/>
<dbReference type="InterPro" id="IPR015865">
    <property type="entry name" value="Riboflavin_kinase_bac/euk"/>
</dbReference>
<keyword evidence="17" id="KW-1185">Reference proteome</keyword>
<dbReference type="SUPFAM" id="SSF52374">
    <property type="entry name" value="Nucleotidylyl transferase"/>
    <property type="match status" value="1"/>
</dbReference>
<dbReference type="Pfam" id="PF06574">
    <property type="entry name" value="FAD_syn"/>
    <property type="match status" value="1"/>
</dbReference>
<evidence type="ECO:0000256" key="1">
    <source>
        <dbReference type="ARBA" id="ARBA00004726"/>
    </source>
</evidence>
<evidence type="ECO:0000259" key="15">
    <source>
        <dbReference type="SMART" id="SM00904"/>
    </source>
</evidence>
<keyword evidence="6 14" id="KW-0548">Nucleotidyltransferase</keyword>
<dbReference type="GO" id="GO:0003919">
    <property type="term" value="F:FMN adenylyltransferase activity"/>
    <property type="evidence" value="ECO:0007669"/>
    <property type="project" value="UniProtKB-UniRule"/>
</dbReference>
<comment type="pathway">
    <text evidence="1 14">Cofactor biosynthesis; FAD biosynthesis; FAD from FMN: step 1/1.</text>
</comment>
<evidence type="ECO:0000256" key="13">
    <source>
        <dbReference type="ARBA" id="ARBA00049494"/>
    </source>
</evidence>
<evidence type="ECO:0000256" key="9">
    <source>
        <dbReference type="ARBA" id="ARBA00022827"/>
    </source>
</evidence>
<evidence type="ECO:0000256" key="6">
    <source>
        <dbReference type="ARBA" id="ARBA00022695"/>
    </source>
</evidence>
<feature type="domain" description="Riboflavin kinase" evidence="15">
    <location>
        <begin position="182"/>
        <end position="309"/>
    </location>
</feature>
<evidence type="ECO:0000256" key="4">
    <source>
        <dbReference type="ARBA" id="ARBA00022643"/>
    </source>
</evidence>
<proteinExistence type="inferred from homology"/>
<evidence type="ECO:0000256" key="2">
    <source>
        <dbReference type="ARBA" id="ARBA00005201"/>
    </source>
</evidence>
<dbReference type="PIRSF" id="PIRSF004491">
    <property type="entry name" value="FAD_Synth"/>
    <property type="match status" value="1"/>
</dbReference>
<dbReference type="CDD" id="cd02064">
    <property type="entry name" value="FAD_synthetase_N"/>
    <property type="match status" value="1"/>
</dbReference>